<dbReference type="AlphaFoldDB" id="F7NH54"/>
<dbReference type="Gene3D" id="1.10.10.10">
    <property type="entry name" value="Winged helix-like DNA-binding domain superfamily/Winged helix DNA-binding domain"/>
    <property type="match status" value="1"/>
</dbReference>
<keyword evidence="5" id="KW-1185">Reference proteome</keyword>
<comment type="caution">
    <text evidence="4">The sequence shown here is derived from an EMBL/GenBank/DDBJ whole genome shotgun (WGS) entry which is preliminary data.</text>
</comment>
<evidence type="ECO:0000259" key="3">
    <source>
        <dbReference type="PROSITE" id="PS50995"/>
    </source>
</evidence>
<protein>
    <submittedName>
        <fullName evidence="4">Transcriptional regulator</fullName>
    </submittedName>
</protein>
<keyword evidence="2" id="KW-0804">Transcription</keyword>
<dbReference type="SMART" id="SM00347">
    <property type="entry name" value="HTH_MARR"/>
    <property type="match status" value="1"/>
</dbReference>
<dbReference type="PANTHER" id="PTHR33164">
    <property type="entry name" value="TRANSCRIPTIONAL REGULATOR, MARR FAMILY"/>
    <property type="match status" value="1"/>
</dbReference>
<evidence type="ECO:0000313" key="4">
    <source>
        <dbReference type="EMBL" id="EGO64634.1"/>
    </source>
</evidence>
<accession>F7NH54</accession>
<dbReference type="PROSITE" id="PS50995">
    <property type="entry name" value="HTH_MARR_2"/>
    <property type="match status" value="1"/>
</dbReference>
<sequence length="95" mass="10629">MQQIGNFILITSGTITYVMDKLEKKGLIVRNPCEKDHRIIYAEITEAGRKRMSEILPGHYLAIATALEGLNSEEKEQAIHLLKKISFSVSNASRG</sequence>
<dbReference type="PANTHER" id="PTHR33164:SF56">
    <property type="entry name" value="HTH-TYPE TRANSCRIPTIONAL REGULATOR MHQR"/>
    <property type="match status" value="1"/>
</dbReference>
<keyword evidence="1" id="KW-0805">Transcription regulation</keyword>
<dbReference type="InterPro" id="IPR036388">
    <property type="entry name" value="WH-like_DNA-bd_sf"/>
</dbReference>
<dbReference type="InterPro" id="IPR036390">
    <property type="entry name" value="WH_DNA-bd_sf"/>
</dbReference>
<dbReference type="InterPro" id="IPR000835">
    <property type="entry name" value="HTH_MarR-typ"/>
</dbReference>
<dbReference type="GO" id="GO:0003700">
    <property type="term" value="F:DNA-binding transcription factor activity"/>
    <property type="evidence" value="ECO:0007669"/>
    <property type="project" value="InterPro"/>
</dbReference>
<evidence type="ECO:0000256" key="2">
    <source>
        <dbReference type="ARBA" id="ARBA00023163"/>
    </source>
</evidence>
<evidence type="ECO:0000313" key="5">
    <source>
        <dbReference type="Proteomes" id="UP000003240"/>
    </source>
</evidence>
<dbReference type="EMBL" id="AFGF01000052">
    <property type="protein sequence ID" value="EGO64634.1"/>
    <property type="molecule type" value="Genomic_DNA"/>
</dbReference>
<dbReference type="eggNOG" id="COG1846">
    <property type="taxonomic scope" value="Bacteria"/>
</dbReference>
<name>F7NH54_9FIRM</name>
<gene>
    <name evidence="4" type="ORF">ALO_06988</name>
</gene>
<proteinExistence type="predicted"/>
<feature type="domain" description="HTH marR-type" evidence="3">
    <location>
        <begin position="1"/>
        <end position="87"/>
    </location>
</feature>
<dbReference type="Proteomes" id="UP000003240">
    <property type="component" value="Unassembled WGS sequence"/>
</dbReference>
<dbReference type="SUPFAM" id="SSF46785">
    <property type="entry name" value="Winged helix' DNA-binding domain"/>
    <property type="match status" value="1"/>
</dbReference>
<dbReference type="Pfam" id="PF01047">
    <property type="entry name" value="MarR"/>
    <property type="match status" value="1"/>
</dbReference>
<dbReference type="GO" id="GO:0006950">
    <property type="term" value="P:response to stress"/>
    <property type="evidence" value="ECO:0007669"/>
    <property type="project" value="TreeGrafter"/>
</dbReference>
<evidence type="ECO:0000256" key="1">
    <source>
        <dbReference type="ARBA" id="ARBA00023015"/>
    </source>
</evidence>
<reference evidence="4 5" key="1">
    <citation type="journal article" date="2011" name="EMBO J.">
        <title>Structural diversity of bacterial flagellar motors.</title>
        <authorList>
            <person name="Chen S."/>
            <person name="Beeby M."/>
            <person name="Murphy G.E."/>
            <person name="Leadbetter J.R."/>
            <person name="Hendrixson D.R."/>
            <person name="Briegel A."/>
            <person name="Li Z."/>
            <person name="Shi J."/>
            <person name="Tocheva E.I."/>
            <person name="Muller A."/>
            <person name="Dobro M.J."/>
            <person name="Jensen G.J."/>
        </authorList>
    </citation>
    <scope>NUCLEOTIDE SEQUENCE [LARGE SCALE GENOMIC DNA]</scope>
    <source>
        <strain evidence="4 5">DSM 6540</strain>
    </source>
</reference>
<dbReference type="PRINTS" id="PR00598">
    <property type="entry name" value="HTHMARR"/>
</dbReference>
<dbReference type="STRING" id="1009370.ALO_06988"/>
<organism evidence="4 5">
    <name type="scientific">Acetonema longum DSM 6540</name>
    <dbReference type="NCBI Taxonomy" id="1009370"/>
    <lineage>
        <taxon>Bacteria</taxon>
        <taxon>Bacillati</taxon>
        <taxon>Bacillota</taxon>
        <taxon>Negativicutes</taxon>
        <taxon>Acetonemataceae</taxon>
        <taxon>Acetonema</taxon>
    </lineage>
</organism>
<dbReference type="InterPro" id="IPR039422">
    <property type="entry name" value="MarR/SlyA-like"/>
</dbReference>